<reference evidence="2" key="2">
    <citation type="journal article" date="2023" name="BMC Genomics">
        <title>Pest status, molecular evolution, and epigenetic factors derived from the genome assembly of Frankliniella fusca, a thysanopteran phytovirus vector.</title>
        <authorList>
            <person name="Catto M.A."/>
            <person name="Labadie P.E."/>
            <person name="Jacobson A.L."/>
            <person name="Kennedy G.G."/>
            <person name="Srinivasan R."/>
            <person name="Hunt B.G."/>
        </authorList>
    </citation>
    <scope>NUCLEOTIDE SEQUENCE</scope>
    <source>
        <strain evidence="2">PL_HMW_Pooled</strain>
    </source>
</reference>
<proteinExistence type="predicted"/>
<comment type="caution">
    <text evidence="2">The sequence shown here is derived from an EMBL/GenBank/DDBJ whole genome shotgun (WGS) entry which is preliminary data.</text>
</comment>
<evidence type="ECO:0000313" key="3">
    <source>
        <dbReference type="Proteomes" id="UP001219518"/>
    </source>
</evidence>
<feature type="compositionally biased region" description="Basic and acidic residues" evidence="1">
    <location>
        <begin position="30"/>
        <end position="42"/>
    </location>
</feature>
<keyword evidence="3" id="KW-1185">Reference proteome</keyword>
<sequence length="454" mass="52099">MKRGRYGEFLRDDSKDIPRTSLFQINNRQARQEEQRIDEHQEQPNQAEIPVQFEDDINIEECECQQVNNIHDLKKTGSYFLYLPLKDQLVSMLSDETVRRELRWEDDSESDVISGQLYKSLLRRGVVRKERDLTIQFNTDGVEAFKSSSVQMWPIQVCVNELPFKFRKENIILCGLWYDYCKPNMNTFLAPFIEELNSLRQVGFKVNPNDPHFIKVHTLLSSVDSMARAPLQNIQYVRGESSCSFCLHPGEDVAVGEGSARCFLGDIYPLRTNAQHLRDVNRVQADPTLKHVNGVKGPSALLLLDGFDIANSFVPDYLHCVLLGVVKTMVDKCWLATSNHGQPTRNGNGDVKLYKRFILKNAMYHIESYQERTQRVNCAVQLTDGKKLEATADVLCRNRYLQISSQKFVTVVRKTSTCLAIHPDQISRKCVLTFCPGNPRLLCCFPLVNVLERD</sequence>
<gene>
    <name evidence="2" type="ORF">KUF71_010676</name>
</gene>
<dbReference type="InterPro" id="IPR004242">
    <property type="entry name" value="Transposase_21"/>
</dbReference>
<name>A0AAE1LTV9_9NEOP</name>
<dbReference type="Pfam" id="PF02992">
    <property type="entry name" value="Transposase_21"/>
    <property type="match status" value="1"/>
</dbReference>
<evidence type="ECO:0000313" key="2">
    <source>
        <dbReference type="EMBL" id="KAK3931908.1"/>
    </source>
</evidence>
<protein>
    <submittedName>
        <fullName evidence="2">Mechanosensitive ion channel protein 5</fullName>
    </submittedName>
</protein>
<accession>A0AAE1LTV9</accession>
<feature type="region of interest" description="Disordered" evidence="1">
    <location>
        <begin position="29"/>
        <end position="48"/>
    </location>
</feature>
<dbReference type="AlphaFoldDB" id="A0AAE1LTV9"/>
<dbReference type="Proteomes" id="UP001219518">
    <property type="component" value="Unassembled WGS sequence"/>
</dbReference>
<dbReference type="PANTHER" id="PTHR46579:SF1">
    <property type="entry name" value="F5_8 TYPE C DOMAIN-CONTAINING PROTEIN"/>
    <property type="match status" value="1"/>
</dbReference>
<evidence type="ECO:0000256" key="1">
    <source>
        <dbReference type="SAM" id="MobiDB-lite"/>
    </source>
</evidence>
<reference evidence="2" key="1">
    <citation type="submission" date="2021-07" db="EMBL/GenBank/DDBJ databases">
        <authorList>
            <person name="Catto M.A."/>
            <person name="Jacobson A."/>
            <person name="Kennedy G."/>
            <person name="Labadie P."/>
            <person name="Hunt B.G."/>
            <person name="Srinivasan R."/>
        </authorList>
    </citation>
    <scope>NUCLEOTIDE SEQUENCE</scope>
    <source>
        <strain evidence="2">PL_HMW_Pooled</strain>
        <tissue evidence="2">Head</tissue>
    </source>
</reference>
<dbReference type="PANTHER" id="PTHR46579">
    <property type="entry name" value="F5/8 TYPE C DOMAIN-CONTAINING PROTEIN-RELATED"/>
    <property type="match status" value="1"/>
</dbReference>
<dbReference type="EMBL" id="JAHWGI010001431">
    <property type="protein sequence ID" value="KAK3931908.1"/>
    <property type="molecule type" value="Genomic_DNA"/>
</dbReference>
<organism evidence="2 3">
    <name type="scientific">Frankliniella fusca</name>
    <dbReference type="NCBI Taxonomy" id="407009"/>
    <lineage>
        <taxon>Eukaryota</taxon>
        <taxon>Metazoa</taxon>
        <taxon>Ecdysozoa</taxon>
        <taxon>Arthropoda</taxon>
        <taxon>Hexapoda</taxon>
        <taxon>Insecta</taxon>
        <taxon>Pterygota</taxon>
        <taxon>Neoptera</taxon>
        <taxon>Paraneoptera</taxon>
        <taxon>Thysanoptera</taxon>
        <taxon>Terebrantia</taxon>
        <taxon>Thripoidea</taxon>
        <taxon>Thripidae</taxon>
        <taxon>Frankliniella</taxon>
    </lineage>
</organism>